<proteinExistence type="predicted"/>
<keyword evidence="2" id="KW-1185">Reference proteome</keyword>
<organism evidence="1 2">
    <name type="scientific">Austropuccinia psidii MF-1</name>
    <dbReference type="NCBI Taxonomy" id="1389203"/>
    <lineage>
        <taxon>Eukaryota</taxon>
        <taxon>Fungi</taxon>
        <taxon>Dikarya</taxon>
        <taxon>Basidiomycota</taxon>
        <taxon>Pucciniomycotina</taxon>
        <taxon>Pucciniomycetes</taxon>
        <taxon>Pucciniales</taxon>
        <taxon>Sphaerophragmiaceae</taxon>
        <taxon>Austropuccinia</taxon>
    </lineage>
</organism>
<accession>A0A9Q3BUD4</accession>
<reference evidence="1" key="1">
    <citation type="submission" date="2021-03" db="EMBL/GenBank/DDBJ databases">
        <title>Draft genome sequence of rust myrtle Austropuccinia psidii MF-1, a brazilian biotype.</title>
        <authorList>
            <person name="Quecine M.C."/>
            <person name="Pachon D.M.R."/>
            <person name="Bonatelli M.L."/>
            <person name="Correr F.H."/>
            <person name="Franceschini L.M."/>
            <person name="Leite T.F."/>
            <person name="Margarido G.R.A."/>
            <person name="Almeida C.A."/>
            <person name="Ferrarezi J.A."/>
            <person name="Labate C.A."/>
        </authorList>
    </citation>
    <scope>NUCLEOTIDE SEQUENCE</scope>
    <source>
        <strain evidence="1">MF-1</strain>
    </source>
</reference>
<protein>
    <submittedName>
        <fullName evidence="1">Uncharacterized protein</fullName>
    </submittedName>
</protein>
<evidence type="ECO:0000313" key="1">
    <source>
        <dbReference type="EMBL" id="MBW0471679.1"/>
    </source>
</evidence>
<sequence length="134" mass="15455">MNSIGTIIKEIIIMHIKGRIGLSPEFLVLENAQIQGLLLGTDYQRIYGIDIFKSKNRKITIGKNKEKRISLAIYQIYNQDPLKELLNKFKEGKYGSHLNIKQKLILLKMLRNNRPAFSIGKDPLIEIRGHDIKL</sequence>
<evidence type="ECO:0000313" key="2">
    <source>
        <dbReference type="Proteomes" id="UP000765509"/>
    </source>
</evidence>
<dbReference type="EMBL" id="AVOT02002831">
    <property type="protein sequence ID" value="MBW0471679.1"/>
    <property type="molecule type" value="Genomic_DNA"/>
</dbReference>
<dbReference type="AlphaFoldDB" id="A0A9Q3BUD4"/>
<dbReference type="Proteomes" id="UP000765509">
    <property type="component" value="Unassembled WGS sequence"/>
</dbReference>
<comment type="caution">
    <text evidence="1">The sequence shown here is derived from an EMBL/GenBank/DDBJ whole genome shotgun (WGS) entry which is preliminary data.</text>
</comment>
<gene>
    <name evidence="1" type="ORF">O181_011394</name>
</gene>
<name>A0A9Q3BUD4_9BASI</name>